<evidence type="ECO:0000313" key="3">
    <source>
        <dbReference type="EMBL" id="KAF5312438.1"/>
    </source>
</evidence>
<organism evidence="3 4">
    <name type="scientific">Psilocybe cf. subviscida</name>
    <dbReference type="NCBI Taxonomy" id="2480587"/>
    <lineage>
        <taxon>Eukaryota</taxon>
        <taxon>Fungi</taxon>
        <taxon>Dikarya</taxon>
        <taxon>Basidiomycota</taxon>
        <taxon>Agaricomycotina</taxon>
        <taxon>Agaricomycetes</taxon>
        <taxon>Agaricomycetidae</taxon>
        <taxon>Agaricales</taxon>
        <taxon>Agaricineae</taxon>
        <taxon>Strophariaceae</taxon>
        <taxon>Psilocybe</taxon>
    </lineage>
</organism>
<dbReference type="PROSITE" id="PS50181">
    <property type="entry name" value="FBOX"/>
    <property type="match status" value="1"/>
</dbReference>
<accession>A0A8H5AX23</accession>
<proteinExistence type="predicted"/>
<name>A0A8H5AX23_9AGAR</name>
<keyword evidence="4" id="KW-1185">Reference proteome</keyword>
<gene>
    <name evidence="3" type="ORF">D9619_003272</name>
</gene>
<protein>
    <recommendedName>
        <fullName evidence="2">F-box domain-containing protein</fullName>
    </recommendedName>
</protein>
<dbReference type="AlphaFoldDB" id="A0A8H5AX23"/>
<dbReference type="InterPro" id="IPR001810">
    <property type="entry name" value="F-box_dom"/>
</dbReference>
<dbReference type="OrthoDB" id="3068749at2759"/>
<evidence type="ECO:0000313" key="4">
    <source>
        <dbReference type="Proteomes" id="UP000567179"/>
    </source>
</evidence>
<dbReference type="SMART" id="SM00256">
    <property type="entry name" value="FBOX"/>
    <property type="match status" value="1"/>
</dbReference>
<dbReference type="InterPro" id="IPR036047">
    <property type="entry name" value="F-box-like_dom_sf"/>
</dbReference>
<dbReference type="Pfam" id="PF12937">
    <property type="entry name" value="F-box-like"/>
    <property type="match status" value="1"/>
</dbReference>
<feature type="region of interest" description="Disordered" evidence="1">
    <location>
        <begin position="1"/>
        <end position="39"/>
    </location>
</feature>
<sequence length="503" mass="56764">MTSVSEGTSSKPVPSLTGQDGDGSVALPEPHTRIHTPSLNTSLSTQTNVALLSERNSPRHHSIMERLPTEILVNIYNLLSWRDVLRVRQTCRRLADASSARPIWVHQYHCLCDYFVKPPLLGKPLDLCNSQELESITLNRIRSELNWHSPNAVPQLINIKSPFPHSLLYPVPGERWVLVYSQELPGCVYVYDIKAPMPQEPRPLIIPRDNLDKREFDGPQFSIDYDEPQLTFTVCLDQCRPDDPSSSWGTVIFYRVTQIGHGSNARLESTRLKSLLLPVTKTPLRSVIYGKYYARLHYATTTKPRIEIYDWLSSSLSGSVMTFLLVPPGRSRPHHFEIVAGKKLIVFWYRAIGLYEFATLYTVKPTEVLDDSLSLKSYWIQDGVYTYAHEPATCDPYFHAKSASTRLTFDTDTAICGISIPIDSTAPQLCCLREGDLTALTGLGADKFFFVSSDGVGLIHRGSFRWPSNSTYDENIYGWSEELGVLDGLADEFTVRESNFNSH</sequence>
<dbReference type="Proteomes" id="UP000567179">
    <property type="component" value="Unassembled WGS sequence"/>
</dbReference>
<dbReference type="SUPFAM" id="SSF81383">
    <property type="entry name" value="F-box domain"/>
    <property type="match status" value="1"/>
</dbReference>
<feature type="compositionally biased region" description="Polar residues" evidence="1">
    <location>
        <begin position="1"/>
        <end position="18"/>
    </location>
</feature>
<evidence type="ECO:0000256" key="1">
    <source>
        <dbReference type="SAM" id="MobiDB-lite"/>
    </source>
</evidence>
<comment type="caution">
    <text evidence="3">The sequence shown here is derived from an EMBL/GenBank/DDBJ whole genome shotgun (WGS) entry which is preliminary data.</text>
</comment>
<dbReference type="Gene3D" id="1.20.1280.50">
    <property type="match status" value="1"/>
</dbReference>
<evidence type="ECO:0000259" key="2">
    <source>
        <dbReference type="PROSITE" id="PS50181"/>
    </source>
</evidence>
<reference evidence="3 4" key="1">
    <citation type="journal article" date="2020" name="ISME J.">
        <title>Uncovering the hidden diversity of litter-decomposition mechanisms in mushroom-forming fungi.</title>
        <authorList>
            <person name="Floudas D."/>
            <person name="Bentzer J."/>
            <person name="Ahren D."/>
            <person name="Johansson T."/>
            <person name="Persson P."/>
            <person name="Tunlid A."/>
        </authorList>
    </citation>
    <scope>NUCLEOTIDE SEQUENCE [LARGE SCALE GENOMIC DNA]</scope>
    <source>
        <strain evidence="3 4">CBS 101986</strain>
    </source>
</reference>
<feature type="domain" description="F-box" evidence="2">
    <location>
        <begin position="61"/>
        <end position="107"/>
    </location>
</feature>
<dbReference type="EMBL" id="JAACJJ010000056">
    <property type="protein sequence ID" value="KAF5312438.1"/>
    <property type="molecule type" value="Genomic_DNA"/>
</dbReference>